<gene>
    <name evidence="1" type="ORF">KQX54_017420</name>
</gene>
<dbReference type="AlphaFoldDB" id="A0AAV7I124"/>
<name>A0AAV7I124_COTGL</name>
<proteinExistence type="predicted"/>
<protein>
    <submittedName>
        <fullName evidence="1">Uncharacterized protein</fullName>
    </submittedName>
</protein>
<organism evidence="1 2">
    <name type="scientific">Cotesia glomerata</name>
    <name type="common">Lepidopteran parasitic wasp</name>
    <name type="synonym">Apanteles glomeratus</name>
    <dbReference type="NCBI Taxonomy" id="32391"/>
    <lineage>
        <taxon>Eukaryota</taxon>
        <taxon>Metazoa</taxon>
        <taxon>Ecdysozoa</taxon>
        <taxon>Arthropoda</taxon>
        <taxon>Hexapoda</taxon>
        <taxon>Insecta</taxon>
        <taxon>Pterygota</taxon>
        <taxon>Neoptera</taxon>
        <taxon>Endopterygota</taxon>
        <taxon>Hymenoptera</taxon>
        <taxon>Apocrita</taxon>
        <taxon>Ichneumonoidea</taxon>
        <taxon>Braconidae</taxon>
        <taxon>Microgastrinae</taxon>
        <taxon>Cotesia</taxon>
    </lineage>
</organism>
<keyword evidence="2" id="KW-1185">Reference proteome</keyword>
<comment type="caution">
    <text evidence="1">The sequence shown here is derived from an EMBL/GenBank/DDBJ whole genome shotgun (WGS) entry which is preliminary data.</text>
</comment>
<reference evidence="1 2" key="1">
    <citation type="journal article" date="2021" name="J. Hered.">
        <title>A chromosome-level genome assembly of the parasitoid wasp, Cotesia glomerata (Hymenoptera: Braconidae).</title>
        <authorList>
            <person name="Pinto B.J."/>
            <person name="Weis J.J."/>
            <person name="Gamble T."/>
            <person name="Ode P.J."/>
            <person name="Paul R."/>
            <person name="Zaspel J.M."/>
        </authorList>
    </citation>
    <scope>NUCLEOTIDE SEQUENCE [LARGE SCALE GENOMIC DNA]</scope>
    <source>
        <strain evidence="1">CgM1</strain>
    </source>
</reference>
<dbReference type="Proteomes" id="UP000826195">
    <property type="component" value="Unassembled WGS sequence"/>
</dbReference>
<accession>A0AAV7I124</accession>
<evidence type="ECO:0000313" key="2">
    <source>
        <dbReference type="Proteomes" id="UP000826195"/>
    </source>
</evidence>
<dbReference type="EMBL" id="JAHXZJ010002609">
    <property type="protein sequence ID" value="KAH0540443.1"/>
    <property type="molecule type" value="Genomic_DNA"/>
</dbReference>
<evidence type="ECO:0000313" key="1">
    <source>
        <dbReference type="EMBL" id="KAH0540443.1"/>
    </source>
</evidence>
<sequence length="76" mass="8222">MNFLEWRTASTQMLILRESFVSGNDTSFMCMLILLVWSSGSGRALGLLLLEFLLVIAQQPTLVVGSPGTGTGYALP</sequence>